<dbReference type="NCBIfam" id="TIGR02601">
    <property type="entry name" value="autotrns_rpt"/>
    <property type="match status" value="11"/>
</dbReference>
<keyword evidence="1" id="KW-0732">Signal</keyword>
<dbReference type="SUPFAM" id="SSF51126">
    <property type="entry name" value="Pectin lyase-like"/>
    <property type="match status" value="7"/>
</dbReference>
<dbReference type="PANTHER" id="PTHR35037:SF3">
    <property type="entry name" value="C-TERMINAL REGION OF AIDA-LIKE PROTEIN"/>
    <property type="match status" value="1"/>
</dbReference>
<name>A0A1M6GZ13_9BACT</name>
<gene>
    <name evidence="2" type="ORF">SAMN02745181_1311</name>
</gene>
<dbReference type="Pfam" id="PF12951">
    <property type="entry name" value="PATR"/>
    <property type="match status" value="14"/>
</dbReference>
<dbReference type="InterPro" id="IPR051551">
    <property type="entry name" value="Autotransporter_adhesion"/>
</dbReference>
<dbReference type="RefSeq" id="WP_143158691.1">
    <property type="nucleotide sequence ID" value="NZ_FQYR01000003.1"/>
</dbReference>
<keyword evidence="3" id="KW-1185">Reference proteome</keyword>
<protein>
    <submittedName>
        <fullName evidence="2">Autotransporter-associated beta strand repeat-containing protein</fullName>
    </submittedName>
</protein>
<dbReference type="Proteomes" id="UP000184510">
    <property type="component" value="Unassembled WGS sequence"/>
</dbReference>
<dbReference type="Gene3D" id="2.160.20.20">
    <property type="match status" value="2"/>
</dbReference>
<evidence type="ECO:0000256" key="1">
    <source>
        <dbReference type="ARBA" id="ARBA00022729"/>
    </source>
</evidence>
<dbReference type="InterPro" id="IPR011050">
    <property type="entry name" value="Pectin_lyase_fold/virulence"/>
</dbReference>
<evidence type="ECO:0000313" key="3">
    <source>
        <dbReference type="Proteomes" id="UP000184510"/>
    </source>
</evidence>
<evidence type="ECO:0000313" key="2">
    <source>
        <dbReference type="EMBL" id="SHJ15144.1"/>
    </source>
</evidence>
<dbReference type="OrthoDB" id="200362at2"/>
<proteinExistence type="predicted"/>
<organism evidence="2 3">
    <name type="scientific">Rubritalea squalenifaciens DSM 18772</name>
    <dbReference type="NCBI Taxonomy" id="1123071"/>
    <lineage>
        <taxon>Bacteria</taxon>
        <taxon>Pseudomonadati</taxon>
        <taxon>Verrucomicrobiota</taxon>
        <taxon>Verrucomicrobiia</taxon>
        <taxon>Verrucomicrobiales</taxon>
        <taxon>Rubritaleaceae</taxon>
        <taxon>Rubritalea</taxon>
    </lineage>
</organism>
<dbReference type="PANTHER" id="PTHR35037">
    <property type="entry name" value="C-TERMINAL REGION OF AIDA-LIKE PROTEIN"/>
    <property type="match status" value="1"/>
</dbReference>
<accession>A0A1M6GZ13</accession>
<dbReference type="InterPro" id="IPR012332">
    <property type="entry name" value="Autotransporter_pectin_lyase_C"/>
</dbReference>
<dbReference type="InterPro" id="IPR013425">
    <property type="entry name" value="Autotrns_rpt"/>
</dbReference>
<dbReference type="EMBL" id="FQYR01000003">
    <property type="protein sequence ID" value="SHJ15144.1"/>
    <property type="molecule type" value="Genomic_DNA"/>
</dbReference>
<dbReference type="STRING" id="1123071.SAMN02745181_1311"/>
<dbReference type="InParanoid" id="A0A1M6GZ13"/>
<reference evidence="2 3" key="1">
    <citation type="submission" date="2016-11" db="EMBL/GenBank/DDBJ databases">
        <authorList>
            <person name="Jaros S."/>
            <person name="Januszkiewicz K."/>
            <person name="Wedrychowicz H."/>
        </authorList>
    </citation>
    <scope>NUCLEOTIDE SEQUENCE [LARGE SCALE GENOMIC DNA]</scope>
    <source>
        <strain evidence="2 3">DSM 18772</strain>
    </source>
</reference>
<sequence>MELNSSNLKFSWIASRHLRLSPAALLITGLLTTSGWGQIISYRDGENRQAPVSTSNNALLNLPSGIATQSGIIYGGGSITKAGAGELILTANNTYQGATSISLGSLRIGNNSTSGSLGSGNVNNNGSLIFDRSNTITVGNLISGTGSLTQDGSGTLNLGGAHTYTGATIINSGNLRLYHTMALQNSTVAINTHNGLNLNNLSATLGGLSGNGNLSLGSSTLTVGNNNANTSYSGTLSGSGKLTKIGSGVFTLAGSNTYSGNTTVNAGTLRLAHASALQNADVSIGSAGTLDLNNFNTNLTSISGSGGLGLGSATLTIAAGNQNKSFAGVISGTGKVVKTGSGSLTFTGANSYTGSTSVQAGSLVIGQGNTNALQNSAVTMAAGATLRFDDNGDGSEYRLASLAGGGTVDIEGSRLELGFDNSSTTFAGAFIEDAAFSAGVIAKYGSGTFTLTGSGHSVDGLQLREGSLTLDGTAGDLGDIQNLAGNTQLTLRNVNALSAESLYNEGTLLVTGANMNLTTEGDFDNKNQFTLSNGALLTATGSFEQGASDSTTIDQASLTIARFGDAQGTIAISDPTGGTALSIGSSSGTSTFAGAIVDHTSSSGSVKKTGNSTVIFSGANTYSGATSIEAGSLTISQGNSNALLNSAVTVASGATLRFDDQGDGFVYSIGSLAGAGTVDINGGDLGIGWDNSSTTFAGALVDDPNFNGDGIKKFGSGTLTLTGSGHHVTVLQIRDGSLILDGAAGDFGEIQINSENHFTIQNGSTPSIASLYNVGTLLVTGSSTDFTIEGSLRNFNQFSMSNGASLTATDVFEQSDSDTTIIDQASLTLARFGNAQGTIAISDPAGGTALTIGTDSDTSTFAGTIVDHTSGSGSIIKTGNSTIILSAANTFSGTIRIEEGIVRLGHPLALQNAHVIVGANGILDINGFNPTFASLSGVGNLALGTSTLTLGNGDGDSTFAGIISGTGGLIKKGTGSLTLTGANTYSGPTKIEAGKIIISKGNTSALHHSAVTVAAGATLKFDDQGDGFDYNIGSLAGGGTVDFSGGELKLGFDNSSTTFAGALVDAPHLGGGVVKKFGSGTLTLTGSGHSISELQIKDGSLIIDGAAGYLGDIQNHPESSQLTLQNVSTLSIDSIYNASSLLVTGAGTDLTVQGNLRNFNQFTLSNGARLTATGVFEQNASDTTTIDRASLTLARYGNALGTIAISDPADGTALTIGTNSGTSTFSGVIVDHTSGPGSITKAGDSTVIFSGANTYSGTTTVSDGTLIISEGNTTALRNSAVTVASGATLLFDDDGVGSSYQIGSLAGGGTVDFRLGELDVGLNNTSTTFSGAFTYDTLNSPGEIEKRGGGTLTLNGSNHSIGELEVFEGGILIDGASGNFGALKIQSSNSTMTIQDVDETFQVNSLLNFGTLNIIGGGTEVISTGDFTNENQLTISSGSRVVTSGDFFQSTGDTLTVDRASFTFAKFDNTAGTIAISDPDPNAGSALTVGSSNGTSTFSGIIKDHTNGPGSVTKTGNSTVIFSGANTYSGATMISEGTLAISNGNVTTLANSAVTVASGAQLTFDDVDQWEYRIGSVAGAGVIDVGTGTLDIGRDNASTTFSGAFRLTETTTSGQVEKNGSGMLTLTGSGHDVGLLEVQSGSVTLDGAVGSFDRVDALASTTIRNTDNAFVVGQLRSFNTLTITGAGTLVETTGNVENFNTLLVEDGATVRPLNEFIHDSGATTTVDRASLVVPKFGFTNKGTIAISDPTNGTALTIGSNSGNSTFAGTIVDHTSGPGSVTKTGSNSITLSGANTYSGATTIEAGNLIISEGNTTALSKSSVIVASGATLTFDDDDFGAQYQMGSIAGGGTVNYRVGELQVGSDNSSTLFDGSFTHETLNGSGRMEKRGSGALTLTGSGHLVGGLESFGGEVIFDGTSGEFGSIRSVKGSITFRNVDSNLGISDISNFKTLTVTGSNTGLTIQGDLYNEDQVRISSGASITVTGGLFQRSGAAIIVDEASFTFANFSNGEGTIAITDPTDGTALTIGKNSGLSTFAGTIVDHTSGPGSVTKTGNSTVILAGNNSYTGTTIIEAGTLKTDNLSGSLTNTSGTFSPGNSPAHTTISGDYTQQAAGTLEIELAGPTQGSEYDFLDISGTANLAGNINVTFLGDYSPSGGESFTILSAGTLTNNGYTLNLPDLANSGLEWKVGTTATSLTLSVEFTDNIEGFRAQYGLNPDGSDDFLDWSNNGTKNILYHAFGLGDPNNASINRSRLPSGEQDGDSFAFTYLEPIATTTGISITPVISTNLTAWQTPPALGELPTSTITEDLGDGYQRHTLTFPIKTSPRFFTVEVTVGD</sequence>